<comment type="catalytic activity">
    <reaction evidence="7">
        <text>adenosine + H2O + H(+) = inosine + NH4(+)</text>
        <dbReference type="Rhea" id="RHEA:24408"/>
        <dbReference type="ChEBI" id="CHEBI:15377"/>
        <dbReference type="ChEBI" id="CHEBI:15378"/>
        <dbReference type="ChEBI" id="CHEBI:16335"/>
        <dbReference type="ChEBI" id="CHEBI:17596"/>
        <dbReference type="ChEBI" id="CHEBI:28938"/>
        <dbReference type="EC" id="3.5.4.4"/>
    </reaction>
    <physiologicalReaction direction="left-to-right" evidence="7">
        <dbReference type="Rhea" id="RHEA:24409"/>
    </physiologicalReaction>
</comment>
<dbReference type="SUPFAM" id="SSF64438">
    <property type="entry name" value="CNF1/YfiH-like putative cysteine hydrolases"/>
    <property type="match status" value="1"/>
</dbReference>
<dbReference type="NCBIfam" id="TIGR00726">
    <property type="entry name" value="peptidoglycan editing factor PgeF"/>
    <property type="match status" value="1"/>
</dbReference>
<dbReference type="InterPro" id="IPR038371">
    <property type="entry name" value="Cu_polyphenol_OxRdtase_sf"/>
</dbReference>
<evidence type="ECO:0000256" key="7">
    <source>
        <dbReference type="ARBA" id="ARBA00047989"/>
    </source>
</evidence>
<comment type="caution">
    <text evidence="11">The sequence shown here is derived from an EMBL/GenBank/DDBJ whole genome shotgun (WGS) entry which is preliminary data.</text>
</comment>
<organism evidence="11 12">
    <name type="scientific">Duganella guangzhouensis</name>
    <dbReference type="NCBI Taxonomy" id="2666084"/>
    <lineage>
        <taxon>Bacteria</taxon>
        <taxon>Pseudomonadati</taxon>
        <taxon>Pseudomonadota</taxon>
        <taxon>Betaproteobacteria</taxon>
        <taxon>Burkholderiales</taxon>
        <taxon>Oxalobacteraceae</taxon>
        <taxon>Telluria group</taxon>
        <taxon>Duganella</taxon>
    </lineage>
</organism>
<name>A0A6I2LBF0_9BURK</name>
<evidence type="ECO:0000256" key="5">
    <source>
        <dbReference type="ARBA" id="ARBA00022801"/>
    </source>
</evidence>
<dbReference type="PANTHER" id="PTHR30616:SF2">
    <property type="entry name" value="PURINE NUCLEOSIDE PHOSPHORYLASE LACC1"/>
    <property type="match status" value="1"/>
</dbReference>
<dbReference type="AlphaFoldDB" id="A0A6I2LBF0"/>
<keyword evidence="3" id="KW-0808">Transferase</keyword>
<dbReference type="RefSeq" id="WP_154382174.1">
    <property type="nucleotide sequence ID" value="NZ_WKJK01000018.1"/>
</dbReference>
<comment type="similarity">
    <text evidence="2 10">Belongs to the purine nucleoside phosphorylase YfiH/LACC1 family.</text>
</comment>
<reference evidence="11 12" key="1">
    <citation type="submission" date="2019-11" db="EMBL/GenBank/DDBJ databases">
        <title>Novel species isolated from a subtropical stream in China.</title>
        <authorList>
            <person name="Lu H."/>
        </authorList>
    </citation>
    <scope>NUCLEOTIDE SEQUENCE [LARGE SCALE GENOMIC DNA]</scope>
    <source>
        <strain evidence="11 12">FT80W</strain>
    </source>
</reference>
<dbReference type="Proteomes" id="UP000433309">
    <property type="component" value="Unassembled WGS sequence"/>
</dbReference>
<dbReference type="EMBL" id="WKJK01000018">
    <property type="protein sequence ID" value="MRW93599.1"/>
    <property type="molecule type" value="Genomic_DNA"/>
</dbReference>
<protein>
    <recommendedName>
        <fullName evidence="10">Purine nucleoside phosphorylase</fullName>
    </recommendedName>
</protein>
<sequence length="262" mass="27797">MSNHPQWLIPHWPGLPDNVGVLSTTRRGGVSPAPYDDGMGSGGLNLGSHVGDHALNVSRNRAIVREMLPEEPVWLSQVHGTVVADVAAVAPDTVPEADAALSTTPRKVCAIMTADCLPVLFADKQGKTVAAAHAGWRGLAAGVLENTVQAMRSSGAGAITAWMGPAIGQYQFEVGPDVRQAFLNGAFSPSDVRHVEAAFSTIEGKPGKYLADIYGLARYLLHRAGVAEVHGGEFCTVSNSGRFYSYRRDGVTGRQATLIWIK</sequence>
<evidence type="ECO:0000256" key="4">
    <source>
        <dbReference type="ARBA" id="ARBA00022723"/>
    </source>
</evidence>
<accession>A0A6I2LBF0</accession>
<evidence type="ECO:0000256" key="2">
    <source>
        <dbReference type="ARBA" id="ARBA00007353"/>
    </source>
</evidence>
<gene>
    <name evidence="11" type="primary">pgeF</name>
    <name evidence="11" type="ORF">GJ699_26760</name>
</gene>
<comment type="catalytic activity">
    <reaction evidence="8">
        <text>adenosine + phosphate = alpha-D-ribose 1-phosphate + adenine</text>
        <dbReference type="Rhea" id="RHEA:27642"/>
        <dbReference type="ChEBI" id="CHEBI:16335"/>
        <dbReference type="ChEBI" id="CHEBI:16708"/>
        <dbReference type="ChEBI" id="CHEBI:43474"/>
        <dbReference type="ChEBI" id="CHEBI:57720"/>
        <dbReference type="EC" id="2.4.2.1"/>
    </reaction>
    <physiologicalReaction direction="left-to-right" evidence="8">
        <dbReference type="Rhea" id="RHEA:27643"/>
    </physiologicalReaction>
</comment>
<dbReference type="GO" id="GO:0016787">
    <property type="term" value="F:hydrolase activity"/>
    <property type="evidence" value="ECO:0007669"/>
    <property type="project" value="UniProtKB-KW"/>
</dbReference>
<keyword evidence="5" id="KW-0378">Hydrolase</keyword>
<keyword evidence="6" id="KW-0862">Zinc</keyword>
<dbReference type="Gene3D" id="3.60.140.10">
    <property type="entry name" value="CNF1/YfiH-like putative cysteine hydrolases"/>
    <property type="match status" value="1"/>
</dbReference>
<keyword evidence="12" id="KW-1185">Reference proteome</keyword>
<dbReference type="InterPro" id="IPR011324">
    <property type="entry name" value="Cytotoxic_necrot_fac-like_cat"/>
</dbReference>
<evidence type="ECO:0000256" key="3">
    <source>
        <dbReference type="ARBA" id="ARBA00022679"/>
    </source>
</evidence>
<dbReference type="PANTHER" id="PTHR30616">
    <property type="entry name" value="UNCHARACTERIZED PROTEIN YFIH"/>
    <property type="match status" value="1"/>
</dbReference>
<comment type="catalytic activity">
    <reaction evidence="9">
        <text>S-methyl-5'-thioadenosine + phosphate = 5-(methylsulfanyl)-alpha-D-ribose 1-phosphate + adenine</text>
        <dbReference type="Rhea" id="RHEA:11852"/>
        <dbReference type="ChEBI" id="CHEBI:16708"/>
        <dbReference type="ChEBI" id="CHEBI:17509"/>
        <dbReference type="ChEBI" id="CHEBI:43474"/>
        <dbReference type="ChEBI" id="CHEBI:58533"/>
        <dbReference type="EC" id="2.4.2.28"/>
    </reaction>
    <physiologicalReaction direction="left-to-right" evidence="9">
        <dbReference type="Rhea" id="RHEA:11853"/>
    </physiologicalReaction>
</comment>
<dbReference type="CDD" id="cd16833">
    <property type="entry name" value="YfiH"/>
    <property type="match status" value="1"/>
</dbReference>
<dbReference type="GO" id="GO:0017061">
    <property type="term" value="F:S-methyl-5-thioadenosine phosphorylase activity"/>
    <property type="evidence" value="ECO:0007669"/>
    <property type="project" value="UniProtKB-EC"/>
</dbReference>
<evidence type="ECO:0000256" key="1">
    <source>
        <dbReference type="ARBA" id="ARBA00000553"/>
    </source>
</evidence>
<evidence type="ECO:0000256" key="6">
    <source>
        <dbReference type="ARBA" id="ARBA00022833"/>
    </source>
</evidence>
<dbReference type="InterPro" id="IPR003730">
    <property type="entry name" value="Cu_polyphenol_OxRdtase"/>
</dbReference>
<evidence type="ECO:0000313" key="12">
    <source>
        <dbReference type="Proteomes" id="UP000433309"/>
    </source>
</evidence>
<evidence type="ECO:0000313" key="11">
    <source>
        <dbReference type="EMBL" id="MRW93599.1"/>
    </source>
</evidence>
<evidence type="ECO:0000256" key="10">
    <source>
        <dbReference type="RuleBase" id="RU361274"/>
    </source>
</evidence>
<proteinExistence type="inferred from homology"/>
<evidence type="ECO:0000256" key="8">
    <source>
        <dbReference type="ARBA" id="ARBA00048968"/>
    </source>
</evidence>
<keyword evidence="4" id="KW-0479">Metal-binding</keyword>
<dbReference type="GO" id="GO:0005507">
    <property type="term" value="F:copper ion binding"/>
    <property type="evidence" value="ECO:0007669"/>
    <property type="project" value="TreeGrafter"/>
</dbReference>
<comment type="catalytic activity">
    <reaction evidence="1">
        <text>inosine + phosphate = alpha-D-ribose 1-phosphate + hypoxanthine</text>
        <dbReference type="Rhea" id="RHEA:27646"/>
        <dbReference type="ChEBI" id="CHEBI:17368"/>
        <dbReference type="ChEBI" id="CHEBI:17596"/>
        <dbReference type="ChEBI" id="CHEBI:43474"/>
        <dbReference type="ChEBI" id="CHEBI:57720"/>
        <dbReference type="EC" id="2.4.2.1"/>
    </reaction>
    <physiologicalReaction direction="left-to-right" evidence="1">
        <dbReference type="Rhea" id="RHEA:27647"/>
    </physiologicalReaction>
</comment>
<dbReference type="Pfam" id="PF02578">
    <property type="entry name" value="Cu-oxidase_4"/>
    <property type="match status" value="1"/>
</dbReference>
<evidence type="ECO:0000256" key="9">
    <source>
        <dbReference type="ARBA" id="ARBA00049893"/>
    </source>
</evidence>